<evidence type="ECO:0000313" key="2">
    <source>
        <dbReference type="EMBL" id="KAK8885034.1"/>
    </source>
</evidence>
<dbReference type="EMBL" id="JAPFFF010000008">
    <property type="protein sequence ID" value="KAK8885034.1"/>
    <property type="molecule type" value="Genomic_DNA"/>
</dbReference>
<organism evidence="2 3">
    <name type="scientific">Tritrichomonas musculus</name>
    <dbReference type="NCBI Taxonomy" id="1915356"/>
    <lineage>
        <taxon>Eukaryota</taxon>
        <taxon>Metamonada</taxon>
        <taxon>Parabasalia</taxon>
        <taxon>Tritrichomonadida</taxon>
        <taxon>Tritrichomonadidae</taxon>
        <taxon>Tritrichomonas</taxon>
    </lineage>
</organism>
<keyword evidence="3" id="KW-1185">Reference proteome</keyword>
<dbReference type="Proteomes" id="UP001470230">
    <property type="component" value="Unassembled WGS sequence"/>
</dbReference>
<sequence length="181" mass="20147">MGDFADYLGQYLDSTIIQLAKISQACQNFADKCVLNGFVPPHPGDLKRGLKEMNLLLIPNDLTVPPQQNNNIINNNDQNINIQNNNENENPQDNPESVEIQNSSEAANPTETDDNLSSISESISNISTEDLESIKSIAQQQKNYLSQFTINKIHSKIPNIAPKDIRNCIRALISRGELNTE</sequence>
<comment type="caution">
    <text evidence="2">The sequence shown here is derived from an EMBL/GenBank/DDBJ whole genome shotgun (WGS) entry which is preliminary data.</text>
</comment>
<gene>
    <name evidence="2" type="ORF">M9Y10_044162</name>
</gene>
<evidence type="ECO:0000256" key="1">
    <source>
        <dbReference type="SAM" id="MobiDB-lite"/>
    </source>
</evidence>
<name>A0ABR2K1Q8_9EUKA</name>
<reference evidence="2 3" key="1">
    <citation type="submission" date="2024-04" db="EMBL/GenBank/DDBJ databases">
        <title>Tritrichomonas musculus Genome.</title>
        <authorList>
            <person name="Alves-Ferreira E."/>
            <person name="Grigg M."/>
            <person name="Lorenzi H."/>
            <person name="Galac M."/>
        </authorList>
    </citation>
    <scope>NUCLEOTIDE SEQUENCE [LARGE SCALE GENOMIC DNA]</scope>
    <source>
        <strain evidence="2 3">EAF2021</strain>
    </source>
</reference>
<protein>
    <submittedName>
        <fullName evidence="2">Uncharacterized protein</fullName>
    </submittedName>
</protein>
<feature type="compositionally biased region" description="Polar residues" evidence="1">
    <location>
        <begin position="99"/>
        <end position="110"/>
    </location>
</feature>
<feature type="compositionally biased region" description="Low complexity" evidence="1">
    <location>
        <begin position="66"/>
        <end position="95"/>
    </location>
</feature>
<accession>A0ABR2K1Q8</accession>
<evidence type="ECO:0000313" key="3">
    <source>
        <dbReference type="Proteomes" id="UP001470230"/>
    </source>
</evidence>
<feature type="region of interest" description="Disordered" evidence="1">
    <location>
        <begin position="66"/>
        <end position="118"/>
    </location>
</feature>
<proteinExistence type="predicted"/>